<evidence type="ECO:0008006" key="4">
    <source>
        <dbReference type="Google" id="ProtNLM"/>
    </source>
</evidence>
<feature type="compositionally biased region" description="Polar residues" evidence="1">
    <location>
        <begin position="14"/>
        <end position="23"/>
    </location>
</feature>
<dbReference type="SUPFAM" id="SSF54695">
    <property type="entry name" value="POZ domain"/>
    <property type="match status" value="1"/>
</dbReference>
<dbReference type="InterPro" id="IPR011333">
    <property type="entry name" value="SKP1/BTB/POZ_sf"/>
</dbReference>
<reference evidence="2 3" key="1">
    <citation type="journal article" date="2014" name="PLoS Genet.">
        <title>Analysis of the Phlebiopsis gigantea genome, transcriptome and secretome provides insight into its pioneer colonization strategies of wood.</title>
        <authorList>
            <person name="Hori C."/>
            <person name="Ishida T."/>
            <person name="Igarashi K."/>
            <person name="Samejima M."/>
            <person name="Suzuki H."/>
            <person name="Master E."/>
            <person name="Ferreira P."/>
            <person name="Ruiz-Duenas F.J."/>
            <person name="Held B."/>
            <person name="Canessa P."/>
            <person name="Larrondo L.F."/>
            <person name="Schmoll M."/>
            <person name="Druzhinina I.S."/>
            <person name="Kubicek C.P."/>
            <person name="Gaskell J.A."/>
            <person name="Kersten P."/>
            <person name="St John F."/>
            <person name="Glasner J."/>
            <person name="Sabat G."/>
            <person name="Splinter BonDurant S."/>
            <person name="Syed K."/>
            <person name="Yadav J."/>
            <person name="Mgbeahuruike A.C."/>
            <person name="Kovalchuk A."/>
            <person name="Asiegbu F.O."/>
            <person name="Lackner G."/>
            <person name="Hoffmeister D."/>
            <person name="Rencoret J."/>
            <person name="Gutierrez A."/>
            <person name="Sun H."/>
            <person name="Lindquist E."/>
            <person name="Barry K."/>
            <person name="Riley R."/>
            <person name="Grigoriev I.V."/>
            <person name="Henrissat B."/>
            <person name="Kues U."/>
            <person name="Berka R.M."/>
            <person name="Martinez A.T."/>
            <person name="Covert S.F."/>
            <person name="Blanchette R.A."/>
            <person name="Cullen D."/>
        </authorList>
    </citation>
    <scope>NUCLEOTIDE SEQUENCE [LARGE SCALE GENOMIC DNA]</scope>
    <source>
        <strain evidence="2 3">11061_1 CR5-6</strain>
    </source>
</reference>
<feature type="region of interest" description="Disordered" evidence="1">
    <location>
        <begin position="434"/>
        <end position="508"/>
    </location>
</feature>
<dbReference type="OrthoDB" id="3363734at2759"/>
<name>A0A0C3NZ17_PHLG1</name>
<proteinExistence type="predicted"/>
<dbReference type="AlphaFoldDB" id="A0A0C3NZ17"/>
<feature type="compositionally biased region" description="Polar residues" evidence="1">
    <location>
        <begin position="459"/>
        <end position="472"/>
    </location>
</feature>
<organism evidence="2 3">
    <name type="scientific">Phlebiopsis gigantea (strain 11061_1 CR5-6)</name>
    <name type="common">White-rot fungus</name>
    <name type="synonym">Peniophora gigantea</name>
    <dbReference type="NCBI Taxonomy" id="745531"/>
    <lineage>
        <taxon>Eukaryota</taxon>
        <taxon>Fungi</taxon>
        <taxon>Dikarya</taxon>
        <taxon>Basidiomycota</taxon>
        <taxon>Agaricomycotina</taxon>
        <taxon>Agaricomycetes</taxon>
        <taxon>Polyporales</taxon>
        <taxon>Phanerochaetaceae</taxon>
        <taxon>Phlebiopsis</taxon>
    </lineage>
</organism>
<gene>
    <name evidence="2" type="ORF">PHLGIDRAFT_18239</name>
</gene>
<dbReference type="HOGENOM" id="CLU_548729_0_0_1"/>
<accession>A0A0C3NZ17</accession>
<feature type="compositionally biased region" description="Low complexity" evidence="1">
    <location>
        <begin position="181"/>
        <end position="190"/>
    </location>
</feature>
<feature type="region of interest" description="Disordered" evidence="1">
    <location>
        <begin position="1"/>
        <end position="195"/>
    </location>
</feature>
<sequence length="508" mass="54605">MQTNRTGSKRTAKPLSSQDKSTPSSSLASLKKMSSKSHRPSLSGPMNWLGRSSSSASSSSVPYAPSKPIRISEPQMKSAFDNMAHRSGPLGTGATVVRTPQEALAGPLLETGSMHGIESDHELEQSDDEGEADGGSVYSRMNSPPLPPIPDDDEEETPRTATPSRPSRPPPPAPTEEVEEPSPTSTYAPSAPSPKRPVLKVLDSFPPVPALPLNLPASPPQLPFDPILLSPPPSASADPAKVIVSLETSTATYKTTMKTLMSRFSLISTYLQSLLPPPTSAVEPETPCSRLSEADESFRAMFQQHLSSSGLFLPNCSTLQIFLDRPSAPYTHILAYLRTPPSTPEHPATLPRSVQLLSASSTRLEALLELRDEARYLELDELYKLCTDELRSRQSLGQARTSMHSRAISSASASTSAGSVRSFGLGALREVEDRGERIEPALQPRPKERRKRRSGDSGIASSNSTSGASPRSSVVAEVGWHSVPGLAERSKSARKYTSLRTAPTAEWI</sequence>
<dbReference type="STRING" id="745531.A0A0C3NZ17"/>
<dbReference type="Gene3D" id="3.30.710.10">
    <property type="entry name" value="Potassium Channel Kv1.1, Chain A"/>
    <property type="match status" value="1"/>
</dbReference>
<evidence type="ECO:0000313" key="3">
    <source>
        <dbReference type="Proteomes" id="UP000053257"/>
    </source>
</evidence>
<dbReference type="EMBL" id="KN840452">
    <property type="protein sequence ID" value="KIP10694.1"/>
    <property type="molecule type" value="Genomic_DNA"/>
</dbReference>
<keyword evidence="3" id="KW-1185">Reference proteome</keyword>
<dbReference type="Proteomes" id="UP000053257">
    <property type="component" value="Unassembled WGS sequence"/>
</dbReference>
<evidence type="ECO:0000313" key="2">
    <source>
        <dbReference type="EMBL" id="KIP10694.1"/>
    </source>
</evidence>
<protein>
    <recommendedName>
        <fullName evidence="4">BTB domain-containing protein</fullName>
    </recommendedName>
</protein>
<evidence type="ECO:0000256" key="1">
    <source>
        <dbReference type="SAM" id="MobiDB-lite"/>
    </source>
</evidence>